<evidence type="ECO:0000313" key="7">
    <source>
        <dbReference type="EMBL" id="EEP82835.1"/>
    </source>
</evidence>
<dbReference type="HOGENOM" id="CLU_013691_4_1_1"/>
<dbReference type="GO" id="GO:0004497">
    <property type="term" value="F:monooxygenase activity"/>
    <property type="evidence" value="ECO:0007669"/>
    <property type="project" value="UniProtKB-KW"/>
</dbReference>
<name>C4JZU9_UNCRE</name>
<dbReference type="AlphaFoldDB" id="C4JZU9"/>
<keyword evidence="5" id="KW-0732">Signal</keyword>
<organism evidence="7 8">
    <name type="scientific">Uncinocarpus reesii (strain UAMH 1704)</name>
    <dbReference type="NCBI Taxonomy" id="336963"/>
    <lineage>
        <taxon>Eukaryota</taxon>
        <taxon>Fungi</taxon>
        <taxon>Dikarya</taxon>
        <taxon>Ascomycota</taxon>
        <taxon>Pezizomycotina</taxon>
        <taxon>Eurotiomycetes</taxon>
        <taxon>Eurotiomycetidae</taxon>
        <taxon>Onygenales</taxon>
        <taxon>Onygenaceae</taxon>
        <taxon>Uncinocarpus</taxon>
    </lineage>
</organism>
<dbReference type="Gene3D" id="1.10.1280.10">
    <property type="entry name" value="Di-copper center containing domain from catechol oxidase"/>
    <property type="match status" value="1"/>
</dbReference>
<proteinExistence type="predicted"/>
<dbReference type="Gene3D" id="2.60.310.20">
    <property type="match status" value="1"/>
</dbReference>
<accession>C4JZU9</accession>
<dbReference type="RefSeq" id="XP_002582927.1">
    <property type="nucleotide sequence ID" value="XM_002582881.1"/>
</dbReference>
<dbReference type="Proteomes" id="UP000002058">
    <property type="component" value="Unassembled WGS sequence"/>
</dbReference>
<dbReference type="EMBL" id="CH476619">
    <property type="protein sequence ID" value="EEP82835.1"/>
    <property type="molecule type" value="Genomic_DNA"/>
</dbReference>
<dbReference type="InterPro" id="IPR050316">
    <property type="entry name" value="Tyrosinase/Hemocyanin"/>
</dbReference>
<dbReference type="PANTHER" id="PTHR11474:SF131">
    <property type="entry name" value="TYROSINASE COPPER-BINDING DOMAIN-CONTAINING PROTEIN"/>
    <property type="match status" value="1"/>
</dbReference>
<dbReference type="InterPro" id="IPR008922">
    <property type="entry name" value="Di-copper_centre_dom_sf"/>
</dbReference>
<dbReference type="Pfam" id="PF18132">
    <property type="entry name" value="Tyrosinase_C"/>
    <property type="match status" value="1"/>
</dbReference>
<dbReference type="InterPro" id="IPR041640">
    <property type="entry name" value="Tyrosinase_C"/>
</dbReference>
<dbReference type="KEGG" id="ure:UREG_07700"/>
<comment type="cofactor">
    <cofactor evidence="1">
        <name>Cu(2+)</name>
        <dbReference type="ChEBI" id="CHEBI:29036"/>
    </cofactor>
</comment>
<dbReference type="GeneID" id="8439716"/>
<dbReference type="SUPFAM" id="SSF48056">
    <property type="entry name" value="Di-copper centre-containing domain"/>
    <property type="match status" value="1"/>
</dbReference>
<evidence type="ECO:0000256" key="2">
    <source>
        <dbReference type="ARBA" id="ARBA00022723"/>
    </source>
</evidence>
<keyword evidence="3" id="KW-0560">Oxidoreductase</keyword>
<gene>
    <name evidence="7" type="ORF">UREG_07700</name>
</gene>
<dbReference type="GO" id="GO:0046872">
    <property type="term" value="F:metal ion binding"/>
    <property type="evidence" value="ECO:0007669"/>
    <property type="project" value="UniProtKB-KW"/>
</dbReference>
<evidence type="ECO:0000259" key="6">
    <source>
        <dbReference type="PROSITE" id="PS00498"/>
    </source>
</evidence>
<dbReference type="Pfam" id="PF00264">
    <property type="entry name" value="Tyrosinase"/>
    <property type="match status" value="1"/>
</dbReference>
<feature type="signal peptide" evidence="5">
    <location>
        <begin position="1"/>
        <end position="22"/>
    </location>
</feature>
<dbReference type="InterPro" id="IPR002227">
    <property type="entry name" value="Tyrosinase_Cu-bd"/>
</dbReference>
<evidence type="ECO:0000256" key="1">
    <source>
        <dbReference type="ARBA" id="ARBA00001973"/>
    </source>
</evidence>
<dbReference type="PROSITE" id="PS00498">
    <property type="entry name" value="TYROSINASE_2"/>
    <property type="match status" value="1"/>
</dbReference>
<keyword evidence="4" id="KW-0503">Monooxygenase</keyword>
<reference evidence="8" key="1">
    <citation type="journal article" date="2009" name="Genome Res.">
        <title>Comparative genomic analyses of the human fungal pathogens Coccidioides and their relatives.</title>
        <authorList>
            <person name="Sharpton T.J."/>
            <person name="Stajich J.E."/>
            <person name="Rounsley S.D."/>
            <person name="Gardner M.J."/>
            <person name="Wortman J.R."/>
            <person name="Jordar V.S."/>
            <person name="Maiti R."/>
            <person name="Kodira C.D."/>
            <person name="Neafsey D.E."/>
            <person name="Zeng Q."/>
            <person name="Hung C.-Y."/>
            <person name="McMahan C."/>
            <person name="Muszewska A."/>
            <person name="Grynberg M."/>
            <person name="Mandel M.A."/>
            <person name="Kellner E.M."/>
            <person name="Barker B.M."/>
            <person name="Galgiani J.N."/>
            <person name="Orbach M.J."/>
            <person name="Kirkland T.N."/>
            <person name="Cole G.T."/>
            <person name="Henn M.R."/>
            <person name="Birren B.W."/>
            <person name="Taylor J.W."/>
        </authorList>
    </citation>
    <scope>NUCLEOTIDE SEQUENCE [LARGE SCALE GENOMIC DNA]</scope>
    <source>
        <strain evidence="8">UAMH 1704</strain>
    </source>
</reference>
<evidence type="ECO:0000256" key="4">
    <source>
        <dbReference type="ARBA" id="ARBA00023033"/>
    </source>
</evidence>
<protein>
    <recommendedName>
        <fullName evidence="6">Tyrosinase copper-binding domain-containing protein</fullName>
    </recommendedName>
</protein>
<dbReference type="PANTHER" id="PTHR11474">
    <property type="entry name" value="TYROSINASE FAMILY MEMBER"/>
    <property type="match status" value="1"/>
</dbReference>
<evidence type="ECO:0000256" key="5">
    <source>
        <dbReference type="SAM" id="SignalP"/>
    </source>
</evidence>
<dbReference type="OMA" id="NGYCTHV"/>
<dbReference type="eggNOG" id="ENOG502R1BY">
    <property type="taxonomic scope" value="Eukaryota"/>
</dbReference>
<sequence length="592" mass="65676">MLVLGARLLAALSCISILQTYAYDITGVQTGVKPSGERPARQDLIDFQNSGPAFDLYVQALQRFQVSQTDMLGFFEIAGIHGLPYKAWDGMQISKYALEIAQQYPASTRSQYIAAAENLRIPYWDWASNPVLPSSLINTQIQITTPQGRQSITNPLYSYTINPTTGKGFPSNDPLSRYRTTVRCPDSRGQTNHNLVQSNLRNRGANIRQSTYALFTSQPDYTGLSTRVASSRNLESIHDGIHVAVGGNGHMSAVPWSAFDPVFWLHHANVDRVLALWQAIYPDSWVGRLASTVNTYVTPRGTIETGSTPLKPFHSQGSAFWDSNTSRATRSFGYTYPEIQDWNVTKEELRANVIRKVNELYNSRAANQKRADGDRKVLDLATISKSTFKIADVLKDLARMTTEDFEKLGVNNLEKQWFANIKVDVLALPDPFHIHFFLGDPPSDASTWSSASNLVATFSTFRPFVREPNSMAHISLNELPLSHAIAKAQADGIIKDITQENVVPLLKTHLHWRVQDFNGKEIDVEKLVNSSAGDEPGLAVEVASRDVTPIVGDVPELPKIGDMEIFEEITKGKPGGAIGGKLRSRHFFGGRK</sequence>
<keyword evidence="8" id="KW-1185">Reference proteome</keyword>
<feature type="chain" id="PRO_5002939626" description="Tyrosinase copper-binding domain-containing protein" evidence="5">
    <location>
        <begin position="23"/>
        <end position="592"/>
    </location>
</feature>
<dbReference type="VEuPathDB" id="FungiDB:UREG_07700"/>
<dbReference type="InParanoid" id="C4JZU9"/>
<evidence type="ECO:0000256" key="3">
    <source>
        <dbReference type="ARBA" id="ARBA00023002"/>
    </source>
</evidence>
<feature type="domain" description="Tyrosinase copper-binding" evidence="6">
    <location>
        <begin position="260"/>
        <end position="271"/>
    </location>
</feature>
<dbReference type="OrthoDB" id="1658288at2759"/>
<evidence type="ECO:0000313" key="8">
    <source>
        <dbReference type="Proteomes" id="UP000002058"/>
    </source>
</evidence>
<dbReference type="PRINTS" id="PR00092">
    <property type="entry name" value="TYROSINASE"/>
</dbReference>
<keyword evidence="2" id="KW-0479">Metal-binding</keyword>
<dbReference type="STRING" id="336963.C4JZU9"/>